<organism evidence="2 3">
    <name type="scientific">Microbotryum silenes-dioicae</name>
    <dbReference type="NCBI Taxonomy" id="796604"/>
    <lineage>
        <taxon>Eukaryota</taxon>
        <taxon>Fungi</taxon>
        <taxon>Dikarya</taxon>
        <taxon>Basidiomycota</taxon>
        <taxon>Pucciniomycotina</taxon>
        <taxon>Microbotryomycetes</taxon>
        <taxon>Microbotryales</taxon>
        <taxon>Microbotryaceae</taxon>
        <taxon>Microbotryum</taxon>
    </lineage>
</organism>
<dbReference type="AlphaFoldDB" id="A0A2X0LR80"/>
<evidence type="ECO:0000313" key="2">
    <source>
        <dbReference type="EMBL" id="SGY14864.1"/>
    </source>
</evidence>
<dbReference type="EMBL" id="FQNC01000013">
    <property type="protein sequence ID" value="SGY14864.1"/>
    <property type="molecule type" value="Genomic_DNA"/>
</dbReference>
<proteinExistence type="predicted"/>
<keyword evidence="3" id="KW-1185">Reference proteome</keyword>
<gene>
    <name evidence="2" type="primary">BQ5605_C013g07135</name>
    <name evidence="2" type="ORF">BQ5605_C013G07135</name>
</gene>
<name>A0A2X0LR80_9BASI</name>
<accession>A0A2X0LR80</accession>
<reference evidence="2 3" key="1">
    <citation type="submission" date="2016-11" db="EMBL/GenBank/DDBJ databases">
        <authorList>
            <person name="Jaros S."/>
            <person name="Januszkiewicz K."/>
            <person name="Wedrychowicz H."/>
        </authorList>
    </citation>
    <scope>NUCLEOTIDE SEQUENCE [LARGE SCALE GENOMIC DNA]</scope>
</reference>
<protein>
    <submittedName>
        <fullName evidence="2">BQ5605_C013g07135 protein</fullName>
    </submittedName>
</protein>
<dbReference type="Proteomes" id="UP000249464">
    <property type="component" value="Unassembled WGS sequence"/>
</dbReference>
<feature type="compositionally biased region" description="Acidic residues" evidence="1">
    <location>
        <begin position="38"/>
        <end position="49"/>
    </location>
</feature>
<feature type="region of interest" description="Disordered" evidence="1">
    <location>
        <begin position="24"/>
        <end position="49"/>
    </location>
</feature>
<evidence type="ECO:0000313" key="3">
    <source>
        <dbReference type="Proteomes" id="UP000249464"/>
    </source>
</evidence>
<evidence type="ECO:0000256" key="1">
    <source>
        <dbReference type="SAM" id="MobiDB-lite"/>
    </source>
</evidence>
<sequence length="49" mass="5269">MGCRPRATEILQGIMRPAPVIEAGSSSKKRRLSKVITLEDDEDEGGGRG</sequence>